<dbReference type="InterPro" id="IPR047640">
    <property type="entry name" value="RpiR-like"/>
</dbReference>
<dbReference type="Pfam" id="PF01418">
    <property type="entry name" value="HTH_6"/>
    <property type="match status" value="1"/>
</dbReference>
<dbReference type="InterPro" id="IPR009057">
    <property type="entry name" value="Homeodomain-like_sf"/>
</dbReference>
<dbReference type="SUPFAM" id="SSF46689">
    <property type="entry name" value="Homeodomain-like"/>
    <property type="match status" value="1"/>
</dbReference>
<organism evidence="2 3">
    <name type="scientific">Clostridium neuense</name>
    <dbReference type="NCBI Taxonomy" id="1728934"/>
    <lineage>
        <taxon>Bacteria</taxon>
        <taxon>Bacillati</taxon>
        <taxon>Bacillota</taxon>
        <taxon>Clostridia</taxon>
        <taxon>Eubacteriales</taxon>
        <taxon>Clostridiaceae</taxon>
        <taxon>Clostridium</taxon>
    </lineage>
</organism>
<name>A0ABW8TF18_9CLOT</name>
<evidence type="ECO:0000313" key="2">
    <source>
        <dbReference type="EMBL" id="MFL0250268.1"/>
    </source>
</evidence>
<dbReference type="InterPro" id="IPR001347">
    <property type="entry name" value="SIS_dom"/>
</dbReference>
<dbReference type="PROSITE" id="PS51071">
    <property type="entry name" value="HTH_RPIR"/>
    <property type="match status" value="1"/>
</dbReference>
<dbReference type="InterPro" id="IPR036388">
    <property type="entry name" value="WH-like_DNA-bd_sf"/>
</dbReference>
<reference evidence="2 3" key="1">
    <citation type="submission" date="2024-11" db="EMBL/GenBank/DDBJ databases">
        <authorList>
            <person name="Heng Y.C."/>
            <person name="Lim A.C.H."/>
            <person name="Lee J.K.Y."/>
            <person name="Kittelmann S."/>
        </authorList>
    </citation>
    <scope>NUCLEOTIDE SEQUENCE [LARGE SCALE GENOMIC DNA]</scope>
    <source>
        <strain evidence="2 3">WILCCON 0114</strain>
    </source>
</reference>
<dbReference type="RefSeq" id="WP_406786932.1">
    <property type="nucleotide sequence ID" value="NZ_JBJIAA010000005.1"/>
</dbReference>
<dbReference type="Gene3D" id="3.40.50.10490">
    <property type="entry name" value="Glucose-6-phosphate isomerase like protein, domain 1"/>
    <property type="match status" value="1"/>
</dbReference>
<dbReference type="InterPro" id="IPR046348">
    <property type="entry name" value="SIS_dom_sf"/>
</dbReference>
<dbReference type="Pfam" id="PF01380">
    <property type="entry name" value="SIS"/>
    <property type="match status" value="1"/>
</dbReference>
<sequence length="288" mass="33045">MEFRSNIKEFDELKKEMSLISKGSYAYEKLAHYIEKNYKHIIFMTASEVAKEADVSQGSVSRFCSALGYRGYNDFLHNLQQFMREEITAPQRLEYTSHNKDLSNVLNMEHSNIDELHNILNEPSYQKLVDKIVTSKEIVLLSSRMSATLLPYAGYLLSKIRNNVEEVTAESHLWNTLELRNPETTFIFTIVFPRYPNDLISKLRALKKEGFYIAALTDSAISPVADIADNVITVPITTSSIFDIYSTPMLLINLLLKDAANCMEGLNKRLDKLEKIEKENNTYYRGNS</sequence>
<dbReference type="Proteomes" id="UP001623592">
    <property type="component" value="Unassembled WGS sequence"/>
</dbReference>
<evidence type="ECO:0000259" key="1">
    <source>
        <dbReference type="PROSITE" id="PS51071"/>
    </source>
</evidence>
<dbReference type="InterPro" id="IPR000281">
    <property type="entry name" value="HTH_RpiR"/>
</dbReference>
<dbReference type="PANTHER" id="PTHR30514:SF18">
    <property type="entry name" value="RPIR-FAMILY TRANSCRIPTIONAL REGULATOR"/>
    <property type="match status" value="1"/>
</dbReference>
<dbReference type="PANTHER" id="PTHR30514">
    <property type="entry name" value="GLUCOKINASE"/>
    <property type="match status" value="1"/>
</dbReference>
<dbReference type="EMBL" id="JBJIAA010000005">
    <property type="protein sequence ID" value="MFL0250268.1"/>
    <property type="molecule type" value="Genomic_DNA"/>
</dbReference>
<evidence type="ECO:0000313" key="3">
    <source>
        <dbReference type="Proteomes" id="UP001623592"/>
    </source>
</evidence>
<comment type="caution">
    <text evidence="2">The sequence shown here is derived from an EMBL/GenBank/DDBJ whole genome shotgun (WGS) entry which is preliminary data.</text>
</comment>
<dbReference type="Gene3D" id="1.10.10.10">
    <property type="entry name" value="Winged helix-like DNA-binding domain superfamily/Winged helix DNA-binding domain"/>
    <property type="match status" value="1"/>
</dbReference>
<gene>
    <name evidence="2" type="ORF">ACJDT4_07510</name>
</gene>
<protein>
    <submittedName>
        <fullName evidence="2">MurR/RpiR family transcriptional regulator</fullName>
    </submittedName>
</protein>
<feature type="domain" description="HTH rpiR-type" evidence="1">
    <location>
        <begin position="10"/>
        <end position="86"/>
    </location>
</feature>
<proteinExistence type="predicted"/>
<accession>A0ABW8TF18</accession>
<keyword evidence="3" id="KW-1185">Reference proteome</keyword>
<dbReference type="SUPFAM" id="SSF53697">
    <property type="entry name" value="SIS domain"/>
    <property type="match status" value="1"/>
</dbReference>